<proteinExistence type="predicted"/>
<keyword evidence="2" id="KW-1185">Reference proteome</keyword>
<gene>
    <name evidence="1" type="ORF">BF_0007</name>
</gene>
<sequence>MSKIEAYRAGLYMFTVPPVITNAWKEVDWINFIDSNGKWMVPVV</sequence>
<dbReference type="EMBL" id="KY630187">
    <property type="protein sequence ID" value="AQW88532.1"/>
    <property type="molecule type" value="Genomic_DNA"/>
</dbReference>
<dbReference type="InterPro" id="IPR035141">
    <property type="entry name" value="DUF5484"/>
</dbReference>
<evidence type="ECO:0000313" key="1">
    <source>
        <dbReference type="EMBL" id="AQW88532.1"/>
    </source>
</evidence>
<organism evidence="1 2">
    <name type="scientific">Serratia phage BF</name>
    <dbReference type="NCBI Taxonomy" id="1962671"/>
    <lineage>
        <taxon>Viruses</taxon>
        <taxon>Duplodnaviria</taxon>
        <taxon>Heunggongvirae</taxon>
        <taxon>Uroviricota</taxon>
        <taxon>Caudoviricetes</taxon>
        <taxon>Eneladusvirus</taxon>
        <taxon>Eneladusvirus BF</taxon>
    </lineage>
</organism>
<protein>
    <submittedName>
        <fullName evidence="1">Uncharacterized protein</fullName>
    </submittedName>
</protein>
<name>A0A1S6UA09_9CAUD</name>
<dbReference type="Pfam" id="PF17583">
    <property type="entry name" value="DUF5484"/>
    <property type="match status" value="1"/>
</dbReference>
<reference evidence="1" key="1">
    <citation type="submission" date="2017-02" db="EMBL/GenBank/DDBJ databases">
        <title>Genome sequence of Serratia marcescens phage BF.</title>
        <authorList>
            <person name="Casey E."/>
            <person name="Fitzgerald B."/>
            <person name="Mahony J."/>
            <person name="Lugli G."/>
            <person name="Ventura M."/>
            <person name="van Sinderen D."/>
        </authorList>
    </citation>
    <scope>NUCLEOTIDE SEQUENCE [LARGE SCALE GENOMIC DNA]</scope>
</reference>
<evidence type="ECO:0000313" key="2">
    <source>
        <dbReference type="Proteomes" id="UP000221837"/>
    </source>
</evidence>
<dbReference type="Proteomes" id="UP000221837">
    <property type="component" value="Genome"/>
</dbReference>
<accession>A0A1S6UA09</accession>
<dbReference type="OrthoDB" id="25838at10239"/>